<evidence type="ECO:0000313" key="7">
    <source>
        <dbReference type="EMBL" id="KAL3320739.1"/>
    </source>
</evidence>
<dbReference type="CDD" id="cd10428">
    <property type="entry name" value="LFG_like"/>
    <property type="match status" value="1"/>
</dbReference>
<gene>
    <name evidence="7" type="primary">FAIM2_1</name>
    <name evidence="7" type="ORF">Ciccas_000576</name>
</gene>
<evidence type="ECO:0000256" key="4">
    <source>
        <dbReference type="ARBA" id="ARBA00023136"/>
    </source>
</evidence>
<feature type="transmembrane region" description="Helical" evidence="5">
    <location>
        <begin position="57"/>
        <end position="81"/>
    </location>
</feature>
<name>A0ABD2QMH6_9PLAT</name>
<feature type="transmembrane region" description="Helical" evidence="5">
    <location>
        <begin position="181"/>
        <end position="200"/>
    </location>
</feature>
<dbReference type="GO" id="GO:0016020">
    <property type="term" value="C:membrane"/>
    <property type="evidence" value="ECO:0007669"/>
    <property type="project" value="UniProtKB-SubCell"/>
</dbReference>
<comment type="subcellular location">
    <subcellularLocation>
        <location evidence="1">Membrane</location>
        <topology evidence="1">Multi-pass membrane protein</topology>
    </subcellularLocation>
</comment>
<dbReference type="PANTHER" id="PTHR23291:SF127">
    <property type="entry name" value="PROTEIN LIFEGUARD 1-LIKE"/>
    <property type="match status" value="1"/>
</dbReference>
<feature type="region of interest" description="Disordered" evidence="6">
    <location>
        <begin position="1"/>
        <end position="22"/>
    </location>
</feature>
<dbReference type="AlphaFoldDB" id="A0ABD2QMH6"/>
<dbReference type="PANTHER" id="PTHR23291">
    <property type="entry name" value="BAX INHIBITOR-RELATED"/>
    <property type="match status" value="1"/>
</dbReference>
<dbReference type="EMBL" id="JBJKFK010000033">
    <property type="protein sequence ID" value="KAL3320739.1"/>
    <property type="molecule type" value="Genomic_DNA"/>
</dbReference>
<keyword evidence="2 5" id="KW-0812">Transmembrane</keyword>
<evidence type="ECO:0000313" key="8">
    <source>
        <dbReference type="Proteomes" id="UP001626550"/>
    </source>
</evidence>
<comment type="caution">
    <text evidence="7">The sequence shown here is derived from an EMBL/GenBank/DDBJ whole genome shotgun (WGS) entry which is preliminary data.</text>
</comment>
<dbReference type="Proteomes" id="UP001626550">
    <property type="component" value="Unassembled WGS sequence"/>
</dbReference>
<comment type="similarity">
    <text evidence="5">Belongs to the BI1 family.</text>
</comment>
<keyword evidence="4 5" id="KW-0472">Membrane</keyword>
<feature type="transmembrane region" description="Helical" evidence="5">
    <location>
        <begin position="149"/>
        <end position="175"/>
    </location>
</feature>
<proteinExistence type="inferred from homology"/>
<evidence type="ECO:0000256" key="3">
    <source>
        <dbReference type="ARBA" id="ARBA00022989"/>
    </source>
</evidence>
<dbReference type="Pfam" id="PF01027">
    <property type="entry name" value="Bax1-I"/>
    <property type="match status" value="1"/>
</dbReference>
<evidence type="ECO:0000256" key="5">
    <source>
        <dbReference type="RuleBase" id="RU004379"/>
    </source>
</evidence>
<organism evidence="7 8">
    <name type="scientific">Cichlidogyrus casuarinus</name>
    <dbReference type="NCBI Taxonomy" id="1844966"/>
    <lineage>
        <taxon>Eukaryota</taxon>
        <taxon>Metazoa</taxon>
        <taxon>Spiralia</taxon>
        <taxon>Lophotrochozoa</taxon>
        <taxon>Platyhelminthes</taxon>
        <taxon>Monogenea</taxon>
        <taxon>Monopisthocotylea</taxon>
        <taxon>Dactylogyridea</taxon>
        <taxon>Ancyrocephalidae</taxon>
        <taxon>Cichlidogyrus</taxon>
    </lineage>
</organism>
<keyword evidence="8" id="KW-1185">Reference proteome</keyword>
<sequence>MGQAVYPPQTPPPYSTTQPDLENTGQDNNQFAASDFSDKAVRNRFIKKVYTILTVQLLITFGIIAVFHFVSAVFFGVYIALVCCGNIRKKYPLNIILLGVLTLAFSYMAATITAFYQTEAFLIAAGMTCLICLAVTVLAIWGPIDFTKYYFYIAMVGMVFFLFGIVCLIVGLVTHGNGTRILQVVYASIGVLVFSLYLAYNTQQIVGGRKYELSEEEYVTGALELYVDIMNIFLLVLSLTGGRE</sequence>
<reference evidence="7 8" key="1">
    <citation type="submission" date="2024-11" db="EMBL/GenBank/DDBJ databases">
        <title>Adaptive evolution of stress response genes in parasites aligns with host niche diversity.</title>
        <authorList>
            <person name="Hahn C."/>
            <person name="Resl P."/>
        </authorList>
    </citation>
    <scope>NUCLEOTIDE SEQUENCE [LARGE SCALE GENOMIC DNA]</scope>
    <source>
        <strain evidence="7">EGGRZ-B1_66</strain>
        <tissue evidence="7">Body</tissue>
    </source>
</reference>
<feature type="transmembrane region" description="Helical" evidence="5">
    <location>
        <begin position="121"/>
        <end position="142"/>
    </location>
</feature>
<accession>A0ABD2QMH6</accession>
<feature type="transmembrane region" description="Helical" evidence="5">
    <location>
        <begin position="93"/>
        <end position="115"/>
    </location>
</feature>
<protein>
    <submittedName>
        <fullName evidence="7">Fas apoptotic inhibitory molecule 2</fullName>
    </submittedName>
</protein>
<evidence type="ECO:0000256" key="2">
    <source>
        <dbReference type="ARBA" id="ARBA00022692"/>
    </source>
</evidence>
<evidence type="ECO:0000256" key="1">
    <source>
        <dbReference type="ARBA" id="ARBA00004141"/>
    </source>
</evidence>
<keyword evidence="3 5" id="KW-1133">Transmembrane helix</keyword>
<evidence type="ECO:0000256" key="6">
    <source>
        <dbReference type="SAM" id="MobiDB-lite"/>
    </source>
</evidence>
<dbReference type="InterPro" id="IPR006214">
    <property type="entry name" value="Bax_inhibitor_1-related"/>
</dbReference>